<comment type="subcellular location">
    <subcellularLocation>
        <location evidence="1">Nucleus</location>
    </subcellularLocation>
</comment>
<evidence type="ECO:0000256" key="3">
    <source>
        <dbReference type="ARBA" id="ARBA00006940"/>
    </source>
</evidence>
<keyword evidence="6" id="KW-0498">Mitosis</keyword>
<comment type="similarity">
    <text evidence="3">Belongs to the APC13 family.</text>
</comment>
<dbReference type="PANTHER" id="PTHR28672">
    <property type="entry name" value="ANAPHASE-PROMOTING COMPLEX SUBUNIT 13"/>
    <property type="match status" value="1"/>
</dbReference>
<gene>
    <name evidence="12" type="ORF">CALMAC_LOCUS11515</name>
</gene>
<evidence type="ECO:0000256" key="6">
    <source>
        <dbReference type="ARBA" id="ARBA00022776"/>
    </source>
</evidence>
<evidence type="ECO:0000313" key="13">
    <source>
        <dbReference type="Proteomes" id="UP000410492"/>
    </source>
</evidence>
<evidence type="ECO:0000256" key="8">
    <source>
        <dbReference type="ARBA" id="ARBA00023242"/>
    </source>
</evidence>
<evidence type="ECO:0000256" key="5">
    <source>
        <dbReference type="ARBA" id="ARBA00022618"/>
    </source>
</evidence>
<dbReference type="GO" id="GO:0005680">
    <property type="term" value="C:anaphase-promoting complex"/>
    <property type="evidence" value="ECO:0007669"/>
    <property type="project" value="InterPro"/>
</dbReference>
<evidence type="ECO:0000256" key="7">
    <source>
        <dbReference type="ARBA" id="ARBA00022786"/>
    </source>
</evidence>
<dbReference type="Proteomes" id="UP000410492">
    <property type="component" value="Unassembled WGS sequence"/>
</dbReference>
<evidence type="ECO:0000313" key="12">
    <source>
        <dbReference type="EMBL" id="VEN50905.1"/>
    </source>
</evidence>
<dbReference type="EMBL" id="CAACVG010008731">
    <property type="protein sequence ID" value="VEN50905.1"/>
    <property type="molecule type" value="Genomic_DNA"/>
</dbReference>
<keyword evidence="13" id="KW-1185">Reference proteome</keyword>
<evidence type="ECO:0000256" key="1">
    <source>
        <dbReference type="ARBA" id="ARBA00004123"/>
    </source>
</evidence>
<dbReference type="AlphaFoldDB" id="A0A653CSK2"/>
<keyword evidence="5" id="KW-0132">Cell division</keyword>
<accession>A0A653CSK2</accession>
<keyword evidence="9" id="KW-0131">Cell cycle</keyword>
<evidence type="ECO:0000256" key="2">
    <source>
        <dbReference type="ARBA" id="ARBA00004906"/>
    </source>
</evidence>
<evidence type="ECO:0000256" key="4">
    <source>
        <dbReference type="ARBA" id="ARBA00013935"/>
    </source>
</evidence>
<dbReference type="GO" id="GO:0051301">
    <property type="term" value="P:cell division"/>
    <property type="evidence" value="ECO:0007669"/>
    <property type="project" value="UniProtKB-KW"/>
</dbReference>
<protein>
    <recommendedName>
        <fullName evidence="4">Anaphase-promoting complex subunit 13</fullName>
    </recommendedName>
    <alternativeName>
        <fullName evidence="10">Cyclosome subunit 13</fullName>
    </alternativeName>
</protein>
<dbReference type="Pfam" id="PF05839">
    <property type="entry name" value="Apc13p"/>
    <property type="match status" value="1"/>
</dbReference>
<dbReference type="InterPro" id="IPR008401">
    <property type="entry name" value="Apc13"/>
</dbReference>
<sequence>MDSQVAISGYLVDLVDDAWRSDTLPDDDIVVPIWELSDPEADTGDIHLTLKEQEQKWGDIMLATIGEHQ</sequence>
<keyword evidence="7" id="KW-0833">Ubl conjugation pathway</keyword>
<name>A0A653CSK2_CALMS</name>
<dbReference type="GO" id="GO:0070979">
    <property type="term" value="P:protein K11-linked ubiquitination"/>
    <property type="evidence" value="ECO:0007669"/>
    <property type="project" value="TreeGrafter"/>
</dbReference>
<proteinExistence type="inferred from homology"/>
<organism evidence="12 13">
    <name type="scientific">Callosobruchus maculatus</name>
    <name type="common">Southern cowpea weevil</name>
    <name type="synonym">Pulse bruchid</name>
    <dbReference type="NCBI Taxonomy" id="64391"/>
    <lineage>
        <taxon>Eukaryota</taxon>
        <taxon>Metazoa</taxon>
        <taxon>Ecdysozoa</taxon>
        <taxon>Arthropoda</taxon>
        <taxon>Hexapoda</taxon>
        <taxon>Insecta</taxon>
        <taxon>Pterygota</taxon>
        <taxon>Neoptera</taxon>
        <taxon>Endopterygota</taxon>
        <taxon>Coleoptera</taxon>
        <taxon>Polyphaga</taxon>
        <taxon>Cucujiformia</taxon>
        <taxon>Chrysomeloidea</taxon>
        <taxon>Chrysomelidae</taxon>
        <taxon>Bruchinae</taxon>
        <taxon>Bruchini</taxon>
        <taxon>Callosobruchus</taxon>
    </lineage>
</organism>
<dbReference type="PANTHER" id="PTHR28672:SF1">
    <property type="entry name" value="ANAPHASE-PROMOTING COMPLEX SUBUNIT 13"/>
    <property type="match status" value="1"/>
</dbReference>
<evidence type="ECO:0000256" key="9">
    <source>
        <dbReference type="ARBA" id="ARBA00023306"/>
    </source>
</evidence>
<evidence type="ECO:0000256" key="11">
    <source>
        <dbReference type="ARBA" id="ARBA00045696"/>
    </source>
</evidence>
<keyword evidence="8" id="KW-0539">Nucleus</keyword>
<comment type="function">
    <text evidence="11">Component of the anaphase promoting complex/cyclosome (APC/C), a cell cycle-regulated E3 ubiquitin ligase that controls progression through mitosis and the G1 phase of the cell cycle. The APC/C complex acts by mediating ubiquitination and subsequent degradation of target proteins: it mainly mediates the formation of 'Lys-11'-linked polyubiquitin chains and, to a lower extent, the formation of 'Lys-48'- and 'Lys-63'-linked polyubiquitin chains. The APC/C complex catalyzes assembly of branched 'Lys-11'-/'Lys-48'-linked branched ubiquitin chains on target proteins.</text>
</comment>
<comment type="pathway">
    <text evidence="2">Protein modification; protein ubiquitination.</text>
</comment>
<evidence type="ECO:0000256" key="10">
    <source>
        <dbReference type="ARBA" id="ARBA00031338"/>
    </source>
</evidence>
<reference evidence="12 13" key="1">
    <citation type="submission" date="2019-01" db="EMBL/GenBank/DDBJ databases">
        <authorList>
            <person name="Sayadi A."/>
        </authorList>
    </citation>
    <scope>NUCLEOTIDE SEQUENCE [LARGE SCALE GENOMIC DNA]</scope>
</reference>